<dbReference type="InterPro" id="IPR001229">
    <property type="entry name" value="Jacalin-like_lectin_dom"/>
</dbReference>
<sequence>ATPCYEIEGPWGGNGGIPWTEGTYTKITGITIRHADAVDAIAVRYALHGHAISGTKQGGTGGGVSTIDFANDEYLTQITGHYGNESGVNVIKSLTFTTNITKYGPYGSTNGTAFTSGGKGKIVGFYGRAAQLLDNLGVYSLQD</sequence>
<dbReference type="SUPFAM" id="SSF51101">
    <property type="entry name" value="Mannose-binding lectins"/>
    <property type="match status" value="1"/>
</dbReference>
<keyword evidence="4" id="KW-1185">Reference proteome</keyword>
<name>A0AA38GQC1_TAXCH</name>
<dbReference type="PROSITE" id="PS51752">
    <property type="entry name" value="JACALIN_LECTIN"/>
    <property type="match status" value="1"/>
</dbReference>
<evidence type="ECO:0000313" key="3">
    <source>
        <dbReference type="EMBL" id="KAH9326836.1"/>
    </source>
</evidence>
<dbReference type="CDD" id="cd09612">
    <property type="entry name" value="Jacalin"/>
    <property type="match status" value="1"/>
</dbReference>
<evidence type="ECO:0000256" key="1">
    <source>
        <dbReference type="ARBA" id="ARBA00022734"/>
    </source>
</evidence>
<keyword evidence="1" id="KW-0430">Lectin</keyword>
<feature type="domain" description="Jacalin-type lectin" evidence="2">
    <location>
        <begin position="5"/>
        <end position="142"/>
    </location>
</feature>
<dbReference type="GO" id="GO:0030246">
    <property type="term" value="F:carbohydrate binding"/>
    <property type="evidence" value="ECO:0007669"/>
    <property type="project" value="UniProtKB-KW"/>
</dbReference>
<dbReference type="Pfam" id="PF01419">
    <property type="entry name" value="Jacalin"/>
    <property type="match status" value="1"/>
</dbReference>
<dbReference type="AlphaFoldDB" id="A0AA38GQC1"/>
<organism evidence="3 4">
    <name type="scientific">Taxus chinensis</name>
    <name type="common">Chinese yew</name>
    <name type="synonym">Taxus wallichiana var. chinensis</name>
    <dbReference type="NCBI Taxonomy" id="29808"/>
    <lineage>
        <taxon>Eukaryota</taxon>
        <taxon>Viridiplantae</taxon>
        <taxon>Streptophyta</taxon>
        <taxon>Embryophyta</taxon>
        <taxon>Tracheophyta</taxon>
        <taxon>Spermatophyta</taxon>
        <taxon>Pinopsida</taxon>
        <taxon>Pinidae</taxon>
        <taxon>Conifers II</taxon>
        <taxon>Cupressales</taxon>
        <taxon>Taxaceae</taxon>
        <taxon>Taxus</taxon>
    </lineage>
</organism>
<dbReference type="SMART" id="SM00915">
    <property type="entry name" value="Jacalin"/>
    <property type="match status" value="1"/>
</dbReference>
<proteinExistence type="predicted"/>
<dbReference type="Proteomes" id="UP000824469">
    <property type="component" value="Unassembled WGS sequence"/>
</dbReference>
<dbReference type="Gene3D" id="2.100.10.30">
    <property type="entry name" value="Jacalin-like lectin domain"/>
    <property type="match status" value="1"/>
</dbReference>
<dbReference type="PANTHER" id="PTHR46506">
    <property type="entry name" value="OS05G0143600 PROTEIN"/>
    <property type="match status" value="1"/>
</dbReference>
<gene>
    <name evidence="3" type="ORF">KI387_007014</name>
</gene>
<feature type="non-terminal residue" evidence="3">
    <location>
        <position position="1"/>
    </location>
</feature>
<comment type="caution">
    <text evidence="3">The sequence shown here is derived from an EMBL/GenBank/DDBJ whole genome shotgun (WGS) entry which is preliminary data.</text>
</comment>
<protein>
    <recommendedName>
        <fullName evidence="2">Jacalin-type lectin domain-containing protein</fullName>
    </recommendedName>
</protein>
<dbReference type="InterPro" id="IPR033734">
    <property type="entry name" value="Jacalin-like_lectin_dom_plant"/>
</dbReference>
<evidence type="ECO:0000259" key="2">
    <source>
        <dbReference type="PROSITE" id="PS51752"/>
    </source>
</evidence>
<dbReference type="EMBL" id="JAHRHJ020000002">
    <property type="protein sequence ID" value="KAH9326836.1"/>
    <property type="molecule type" value="Genomic_DNA"/>
</dbReference>
<accession>A0AA38GQC1</accession>
<dbReference type="OMA" id="AIRIMYH"/>
<dbReference type="InterPro" id="IPR036404">
    <property type="entry name" value="Jacalin-like_lectin_dom_sf"/>
</dbReference>
<evidence type="ECO:0000313" key="4">
    <source>
        <dbReference type="Proteomes" id="UP000824469"/>
    </source>
</evidence>
<reference evidence="3 4" key="1">
    <citation type="journal article" date="2021" name="Nat. Plants">
        <title>The Taxus genome provides insights into paclitaxel biosynthesis.</title>
        <authorList>
            <person name="Xiong X."/>
            <person name="Gou J."/>
            <person name="Liao Q."/>
            <person name="Li Y."/>
            <person name="Zhou Q."/>
            <person name="Bi G."/>
            <person name="Li C."/>
            <person name="Du R."/>
            <person name="Wang X."/>
            <person name="Sun T."/>
            <person name="Guo L."/>
            <person name="Liang H."/>
            <person name="Lu P."/>
            <person name="Wu Y."/>
            <person name="Zhang Z."/>
            <person name="Ro D.K."/>
            <person name="Shang Y."/>
            <person name="Huang S."/>
            <person name="Yan J."/>
        </authorList>
    </citation>
    <scope>NUCLEOTIDE SEQUENCE [LARGE SCALE GENOMIC DNA]</scope>
    <source>
        <strain evidence="3">Ta-2019</strain>
    </source>
</reference>